<protein>
    <submittedName>
        <fullName evidence="9">ABC transporter permease</fullName>
    </submittedName>
</protein>
<dbReference type="RefSeq" id="WP_369227959.1">
    <property type="nucleotide sequence ID" value="NZ_CP163441.1"/>
</dbReference>
<dbReference type="AlphaFoldDB" id="A0AB39R070"/>
<feature type="transmembrane region" description="Helical" evidence="7">
    <location>
        <begin position="133"/>
        <end position="155"/>
    </location>
</feature>
<dbReference type="InterPro" id="IPR000515">
    <property type="entry name" value="MetI-like"/>
</dbReference>
<evidence type="ECO:0000256" key="1">
    <source>
        <dbReference type="ARBA" id="ARBA00004651"/>
    </source>
</evidence>
<dbReference type="Pfam" id="PF00528">
    <property type="entry name" value="BPD_transp_1"/>
    <property type="match status" value="1"/>
</dbReference>
<evidence type="ECO:0000256" key="5">
    <source>
        <dbReference type="ARBA" id="ARBA00022989"/>
    </source>
</evidence>
<keyword evidence="6 7" id="KW-0472">Membrane</keyword>
<dbReference type="SUPFAM" id="SSF161098">
    <property type="entry name" value="MetI-like"/>
    <property type="match status" value="1"/>
</dbReference>
<evidence type="ECO:0000259" key="8">
    <source>
        <dbReference type="PROSITE" id="PS50928"/>
    </source>
</evidence>
<evidence type="ECO:0000256" key="4">
    <source>
        <dbReference type="ARBA" id="ARBA00022692"/>
    </source>
</evidence>
<evidence type="ECO:0000313" key="9">
    <source>
        <dbReference type="EMBL" id="XDQ49305.1"/>
    </source>
</evidence>
<dbReference type="PROSITE" id="PS50928">
    <property type="entry name" value="ABC_TM1"/>
    <property type="match status" value="1"/>
</dbReference>
<dbReference type="PANTHER" id="PTHR43163:SF3">
    <property type="entry name" value="PEPTIDE ABC TRANSPORTER PERMEASE PROTEIN"/>
    <property type="match status" value="1"/>
</dbReference>
<evidence type="ECO:0000256" key="7">
    <source>
        <dbReference type="RuleBase" id="RU363032"/>
    </source>
</evidence>
<comment type="similarity">
    <text evidence="7">Belongs to the binding-protein-dependent transport system permease family.</text>
</comment>
<reference evidence="9" key="1">
    <citation type="submission" date="2024-07" db="EMBL/GenBank/DDBJ databases">
        <authorList>
            <person name="Yu S.T."/>
        </authorList>
    </citation>
    <scope>NUCLEOTIDE SEQUENCE</scope>
    <source>
        <strain evidence="9">R39</strain>
    </source>
</reference>
<keyword evidence="5 7" id="KW-1133">Transmembrane helix</keyword>
<organism evidence="9">
    <name type="scientific">Streptomyces sp. R39</name>
    <dbReference type="NCBI Taxonomy" id="3238631"/>
    <lineage>
        <taxon>Bacteria</taxon>
        <taxon>Bacillati</taxon>
        <taxon>Actinomycetota</taxon>
        <taxon>Actinomycetes</taxon>
        <taxon>Kitasatosporales</taxon>
        <taxon>Streptomycetaceae</taxon>
        <taxon>Streptomyces</taxon>
    </lineage>
</organism>
<evidence type="ECO:0000256" key="3">
    <source>
        <dbReference type="ARBA" id="ARBA00022475"/>
    </source>
</evidence>
<feature type="transmembrane region" description="Helical" evidence="7">
    <location>
        <begin position="97"/>
        <end position="121"/>
    </location>
</feature>
<feature type="transmembrane region" description="Helical" evidence="7">
    <location>
        <begin position="238"/>
        <end position="260"/>
    </location>
</feature>
<keyword evidence="2 7" id="KW-0813">Transport</keyword>
<dbReference type="CDD" id="cd06261">
    <property type="entry name" value="TM_PBP2"/>
    <property type="match status" value="1"/>
</dbReference>
<sequence length="313" mass="32352">MISFLTRRLLSGVVLVVVISALTFVLMSMTGADTARNLAGATATAQQVAQKKAELGLDRPVAAQYADWLGSVLRGDLGRSWAGGDSVAASLSDKLPVTLSVVIGGLLLSAVLSVLLGVGAAVRGGLLDRAVQLLAVIGFAVPSFLMALVLALFVGVRWRMLPATGYTAFSESPSLWLQSIILPSVSLAVGAIAATAQQIRGAMVDVLRLDYVRTLRSRGLSTRSLLLRHALRNAAPSALTVLALQFIGLVGGAVVVEKVFGLAGIGSLANTAASNGDTPLLMGVVVVMVALVVVVNLLLDVAQGWLNPKVRVA</sequence>
<accession>A0AB39R070</accession>
<dbReference type="EMBL" id="CP163441">
    <property type="protein sequence ID" value="XDQ49305.1"/>
    <property type="molecule type" value="Genomic_DNA"/>
</dbReference>
<comment type="subcellular location">
    <subcellularLocation>
        <location evidence="1 7">Cell membrane</location>
        <topology evidence="1 7">Multi-pass membrane protein</topology>
    </subcellularLocation>
</comment>
<keyword evidence="3" id="KW-1003">Cell membrane</keyword>
<feature type="transmembrane region" description="Helical" evidence="7">
    <location>
        <begin position="280"/>
        <end position="299"/>
    </location>
</feature>
<dbReference type="GO" id="GO:0055085">
    <property type="term" value="P:transmembrane transport"/>
    <property type="evidence" value="ECO:0007669"/>
    <property type="project" value="InterPro"/>
</dbReference>
<feature type="transmembrane region" description="Helical" evidence="7">
    <location>
        <begin position="175"/>
        <end position="194"/>
    </location>
</feature>
<name>A0AB39R070_9ACTN</name>
<dbReference type="InterPro" id="IPR045621">
    <property type="entry name" value="BPD_transp_1_N"/>
</dbReference>
<keyword evidence="4 7" id="KW-0812">Transmembrane</keyword>
<proteinExistence type="inferred from homology"/>
<dbReference type="Gene3D" id="1.10.3720.10">
    <property type="entry name" value="MetI-like"/>
    <property type="match status" value="1"/>
</dbReference>
<dbReference type="InterPro" id="IPR035906">
    <property type="entry name" value="MetI-like_sf"/>
</dbReference>
<gene>
    <name evidence="9" type="ORF">AB5J52_47590</name>
</gene>
<dbReference type="Pfam" id="PF19300">
    <property type="entry name" value="BPD_transp_1_N"/>
    <property type="match status" value="1"/>
</dbReference>
<feature type="domain" description="ABC transmembrane type-1" evidence="8">
    <location>
        <begin position="95"/>
        <end position="299"/>
    </location>
</feature>
<evidence type="ECO:0000256" key="6">
    <source>
        <dbReference type="ARBA" id="ARBA00023136"/>
    </source>
</evidence>
<dbReference type="GO" id="GO:0005886">
    <property type="term" value="C:plasma membrane"/>
    <property type="evidence" value="ECO:0007669"/>
    <property type="project" value="UniProtKB-SubCell"/>
</dbReference>
<evidence type="ECO:0000256" key="2">
    <source>
        <dbReference type="ARBA" id="ARBA00022448"/>
    </source>
</evidence>
<dbReference type="PANTHER" id="PTHR43163">
    <property type="entry name" value="DIPEPTIDE TRANSPORT SYSTEM PERMEASE PROTEIN DPPB-RELATED"/>
    <property type="match status" value="1"/>
</dbReference>